<dbReference type="Proteomes" id="UP000199019">
    <property type="component" value="Unassembled WGS sequence"/>
</dbReference>
<name>A0A1H9XS91_9MICO</name>
<dbReference type="EMBL" id="FOHB01000011">
    <property type="protein sequence ID" value="SES48919.1"/>
    <property type="molecule type" value="Genomic_DNA"/>
</dbReference>
<dbReference type="STRING" id="587636.SAMN05216199_0246"/>
<reference evidence="3" key="1">
    <citation type="submission" date="2016-10" db="EMBL/GenBank/DDBJ databases">
        <authorList>
            <person name="Varghese N."/>
            <person name="Submissions S."/>
        </authorList>
    </citation>
    <scope>NUCLEOTIDE SEQUENCE [LARGE SCALE GENOMIC DNA]</scope>
    <source>
        <strain evidence="3">CGMCC 1.6963</strain>
    </source>
</reference>
<organism evidence="2 3">
    <name type="scientific">Pedococcus cremeus</name>
    <dbReference type="NCBI Taxonomy" id="587636"/>
    <lineage>
        <taxon>Bacteria</taxon>
        <taxon>Bacillati</taxon>
        <taxon>Actinomycetota</taxon>
        <taxon>Actinomycetes</taxon>
        <taxon>Micrococcales</taxon>
        <taxon>Intrasporangiaceae</taxon>
        <taxon>Pedococcus</taxon>
    </lineage>
</organism>
<sequence>MRTKRIATSVVAALAAVLTGTAVATAATGDTLVSVGSPPTPFSQNKQNEPAVAIDAHNPSVVAAGSNDEIDMESCAAGAPNTCPFTPGVGVSGIYFSSTGGSSWTQPTYTGWTARNCLGPAPCTPGVGPIGTLPKYYEAGLVSDGDPALAFGPRPGVDGSFSWSNGSRLYYANLTASFNSGKQAAFKGFEAIAVSRVDDVAAAASGDKNAWSSPVLISKQSSTTFSDKEQIWADNAASSKFFGNVYVCWASFRSNSRGQAFPTPLTVARSSDGGVTWTTKQVGPASDNRNNAQADGCTVRTDSTGNAYVFGVGTRGGQTVQMMYRSTDGGAHWTGPTIVSTAVAPGVFDPVQGRPVMDGVAGARVDLAVGPSVDIANGAPNGTNATNEIFMTWSDARAGLNNEQILLTRSRDGGATWSAPATVPTGVAGDRPVYTAPAVSPDGTDLYVVHNSFTTPYRTNTTDPRGLVGGVLHADIVAGAPTGWTALHRGALGDPRGSSANALTAEFLGDYVYAAATNSGVVGVWNDTRNAADCPAIDAYRASLYTSTPLPAPDVLASCPATFGNSDIYGGSYADPTP</sequence>
<dbReference type="AlphaFoldDB" id="A0A1H9XS91"/>
<dbReference type="Gene3D" id="2.130.10.10">
    <property type="entry name" value="YVTN repeat-like/Quinoprotein amine dehydrogenase"/>
    <property type="match status" value="1"/>
</dbReference>
<dbReference type="SUPFAM" id="SSF50939">
    <property type="entry name" value="Sialidases"/>
    <property type="match status" value="1"/>
</dbReference>
<dbReference type="CDD" id="cd15482">
    <property type="entry name" value="Sialidase_non-viral"/>
    <property type="match status" value="1"/>
</dbReference>
<dbReference type="InterPro" id="IPR015943">
    <property type="entry name" value="WD40/YVTN_repeat-like_dom_sf"/>
</dbReference>
<protein>
    <recommendedName>
        <fullName evidence="4">Exo-alpha-sialidase</fullName>
    </recommendedName>
</protein>
<evidence type="ECO:0000313" key="3">
    <source>
        <dbReference type="Proteomes" id="UP000199019"/>
    </source>
</evidence>
<evidence type="ECO:0008006" key="4">
    <source>
        <dbReference type="Google" id="ProtNLM"/>
    </source>
</evidence>
<keyword evidence="3" id="KW-1185">Reference proteome</keyword>
<dbReference type="OrthoDB" id="127969at2"/>
<keyword evidence="1" id="KW-0732">Signal</keyword>
<evidence type="ECO:0000256" key="1">
    <source>
        <dbReference type="SAM" id="SignalP"/>
    </source>
</evidence>
<dbReference type="InterPro" id="IPR036278">
    <property type="entry name" value="Sialidase_sf"/>
</dbReference>
<accession>A0A1H9XS91</accession>
<feature type="signal peptide" evidence="1">
    <location>
        <begin position="1"/>
        <end position="26"/>
    </location>
</feature>
<dbReference type="RefSeq" id="WP_091762767.1">
    <property type="nucleotide sequence ID" value="NZ_FOHB01000011.1"/>
</dbReference>
<gene>
    <name evidence="2" type="ORF">SAMN05216199_0246</name>
</gene>
<proteinExistence type="predicted"/>
<evidence type="ECO:0000313" key="2">
    <source>
        <dbReference type="EMBL" id="SES48919.1"/>
    </source>
</evidence>
<feature type="chain" id="PRO_5011492069" description="Exo-alpha-sialidase" evidence="1">
    <location>
        <begin position="27"/>
        <end position="578"/>
    </location>
</feature>